<dbReference type="AlphaFoldDB" id="A0A6V8KI32"/>
<evidence type="ECO:0000313" key="4">
    <source>
        <dbReference type="Proteomes" id="UP000482800"/>
    </source>
</evidence>
<keyword evidence="2" id="KW-0472">Membrane</keyword>
<reference evidence="3 4" key="2">
    <citation type="submission" date="2020-03" db="EMBL/GenBank/DDBJ databases">
        <authorList>
            <person name="Ichikawa N."/>
            <person name="Kimura A."/>
            <person name="Kitahashi Y."/>
            <person name="Uohara A."/>
        </authorList>
    </citation>
    <scope>NUCLEOTIDE SEQUENCE [LARGE SCALE GENOMIC DNA]</scope>
    <source>
        <strain evidence="3 4">NBRC 108639</strain>
    </source>
</reference>
<gene>
    <name evidence="3" type="ORF">Phou_090330</name>
</gene>
<evidence type="ECO:0000313" key="3">
    <source>
        <dbReference type="EMBL" id="GFJ84853.1"/>
    </source>
</evidence>
<dbReference type="Proteomes" id="UP000482800">
    <property type="component" value="Unassembled WGS sequence"/>
</dbReference>
<keyword evidence="2" id="KW-0812">Transmembrane</keyword>
<feature type="transmembrane region" description="Helical" evidence="2">
    <location>
        <begin position="12"/>
        <end position="32"/>
    </location>
</feature>
<reference evidence="3 4" key="1">
    <citation type="submission" date="2020-03" db="EMBL/GenBank/DDBJ databases">
        <title>Whole genome shotgun sequence of Phytohabitans houttuyneae NBRC 108639.</title>
        <authorList>
            <person name="Komaki H."/>
            <person name="Tamura T."/>
        </authorList>
    </citation>
    <scope>NUCLEOTIDE SEQUENCE [LARGE SCALE GENOMIC DNA]</scope>
    <source>
        <strain evidence="3 4">NBRC 108639</strain>
    </source>
</reference>
<proteinExistence type="predicted"/>
<accession>A0A6V8KI32</accession>
<name>A0A6V8KI32_9ACTN</name>
<feature type="region of interest" description="Disordered" evidence="1">
    <location>
        <begin position="103"/>
        <end position="124"/>
    </location>
</feature>
<dbReference type="RefSeq" id="WP_173069623.1">
    <property type="nucleotide sequence ID" value="NZ_BAABGO010000048.1"/>
</dbReference>
<dbReference type="EMBL" id="BLPF01000004">
    <property type="protein sequence ID" value="GFJ84853.1"/>
    <property type="molecule type" value="Genomic_DNA"/>
</dbReference>
<protein>
    <submittedName>
        <fullName evidence="3">Uncharacterized protein</fullName>
    </submittedName>
</protein>
<comment type="caution">
    <text evidence="3">The sequence shown here is derived from an EMBL/GenBank/DDBJ whole genome shotgun (WGS) entry which is preliminary data.</text>
</comment>
<keyword evidence="4" id="KW-1185">Reference proteome</keyword>
<keyword evidence="2" id="KW-1133">Transmembrane helix</keyword>
<feature type="region of interest" description="Disordered" evidence="1">
    <location>
        <begin position="149"/>
        <end position="173"/>
    </location>
</feature>
<organism evidence="3 4">
    <name type="scientific">Phytohabitans houttuyneae</name>
    <dbReference type="NCBI Taxonomy" id="1076126"/>
    <lineage>
        <taxon>Bacteria</taxon>
        <taxon>Bacillati</taxon>
        <taxon>Actinomycetota</taxon>
        <taxon>Actinomycetes</taxon>
        <taxon>Micromonosporales</taxon>
        <taxon>Micromonosporaceae</taxon>
    </lineage>
</organism>
<sequence length="173" mass="19015">MLASPPHPDEPITAVCAATYYADLIPAFAFVFRVNSTGTRFTVYATEQHRWLINSTYTLTISEHNSKPDRVPLWLSTDEAAFLRHCLGLLGQRWQDAITEAEAGAQHPATGEQASPGHVNVEPTPAGYQAIAGRFRNELHRVQDLVRRLDQLQPTTTPDTGTDTATDADADDS</sequence>
<feature type="compositionally biased region" description="Low complexity" evidence="1">
    <location>
        <begin position="151"/>
        <end position="165"/>
    </location>
</feature>
<evidence type="ECO:0000256" key="2">
    <source>
        <dbReference type="SAM" id="Phobius"/>
    </source>
</evidence>
<evidence type="ECO:0000256" key="1">
    <source>
        <dbReference type="SAM" id="MobiDB-lite"/>
    </source>
</evidence>